<comment type="similarity">
    <text evidence="16">Belongs to the SEDS family. FtsW subfamily.</text>
</comment>
<evidence type="ECO:0000256" key="1">
    <source>
        <dbReference type="ARBA" id="ARBA00004651"/>
    </source>
</evidence>
<dbReference type="PANTHER" id="PTHR30474:SF2">
    <property type="entry name" value="PEPTIDOGLYCAN GLYCOSYLTRANSFERASE FTSW-RELATED"/>
    <property type="match status" value="1"/>
</dbReference>
<feature type="transmembrane region" description="Helical" evidence="21">
    <location>
        <begin position="159"/>
        <end position="175"/>
    </location>
</feature>
<dbReference type="GO" id="GO:0008360">
    <property type="term" value="P:regulation of cell shape"/>
    <property type="evidence" value="ECO:0007669"/>
    <property type="project" value="UniProtKB-KW"/>
</dbReference>
<dbReference type="Proteomes" id="UP000298133">
    <property type="component" value="Unassembled WGS sequence"/>
</dbReference>
<dbReference type="GO" id="GO:0005886">
    <property type="term" value="C:plasma membrane"/>
    <property type="evidence" value="ECO:0007669"/>
    <property type="project" value="UniProtKB-SubCell"/>
</dbReference>
<proteinExistence type="inferred from homology"/>
<evidence type="ECO:0000256" key="21">
    <source>
        <dbReference type="SAM" id="Phobius"/>
    </source>
</evidence>
<keyword evidence="10 21" id="KW-1133">Transmembrane helix</keyword>
<dbReference type="GO" id="GO:0015648">
    <property type="term" value="F:lipid-linked peptidoglycan transporter activity"/>
    <property type="evidence" value="ECO:0007669"/>
    <property type="project" value="TreeGrafter"/>
</dbReference>
<dbReference type="OrthoDB" id="9768187at2"/>
<keyword evidence="11 21" id="KW-0472">Membrane</keyword>
<feature type="transmembrane region" description="Helical" evidence="21">
    <location>
        <begin position="28"/>
        <end position="53"/>
    </location>
</feature>
<keyword evidence="3" id="KW-1003">Cell membrane</keyword>
<dbReference type="GO" id="GO:0032153">
    <property type="term" value="C:cell division site"/>
    <property type="evidence" value="ECO:0007669"/>
    <property type="project" value="TreeGrafter"/>
</dbReference>
<comment type="pathway">
    <text evidence="2">Cell wall biogenesis; peptidoglycan biosynthesis.</text>
</comment>
<dbReference type="InterPro" id="IPR013437">
    <property type="entry name" value="FtsW"/>
</dbReference>
<evidence type="ECO:0000256" key="5">
    <source>
        <dbReference type="ARBA" id="ARBA00022676"/>
    </source>
</evidence>
<dbReference type="GO" id="GO:0051301">
    <property type="term" value="P:cell division"/>
    <property type="evidence" value="ECO:0007669"/>
    <property type="project" value="UniProtKB-KW"/>
</dbReference>
<evidence type="ECO:0000256" key="12">
    <source>
        <dbReference type="ARBA" id="ARBA00023306"/>
    </source>
</evidence>
<name>A0A4Y8UJ05_9GAMM</name>
<dbReference type="GO" id="GO:0071555">
    <property type="term" value="P:cell wall organization"/>
    <property type="evidence" value="ECO:0007669"/>
    <property type="project" value="UniProtKB-KW"/>
</dbReference>
<evidence type="ECO:0000256" key="18">
    <source>
        <dbReference type="ARBA" id="ARBA00041418"/>
    </source>
</evidence>
<organism evidence="22 23">
    <name type="scientific">Gammaproteobacteria bacterium LSUCC0057</name>
    <dbReference type="NCBI Taxonomy" id="2559237"/>
    <lineage>
        <taxon>Bacteria</taxon>
        <taxon>Pseudomonadati</taxon>
        <taxon>Pseudomonadota</taxon>
        <taxon>Gammaproteobacteria</taxon>
        <taxon>Cellvibrionales</taxon>
        <taxon>Porticoccaceae</taxon>
        <taxon>SAR92 clade</taxon>
    </lineage>
</organism>
<dbReference type="EMBL" id="SPIA01000001">
    <property type="protein sequence ID" value="TFH68418.1"/>
    <property type="molecule type" value="Genomic_DNA"/>
</dbReference>
<dbReference type="AlphaFoldDB" id="A0A4Y8UJ05"/>
<evidence type="ECO:0000256" key="16">
    <source>
        <dbReference type="ARBA" id="ARBA00038053"/>
    </source>
</evidence>
<feature type="transmembrane region" description="Helical" evidence="21">
    <location>
        <begin position="127"/>
        <end position="147"/>
    </location>
</feature>
<feature type="transmembrane region" description="Helical" evidence="21">
    <location>
        <begin position="204"/>
        <end position="221"/>
    </location>
</feature>
<comment type="caution">
    <text evidence="22">The sequence shown here is derived from an EMBL/GenBank/DDBJ whole genome shotgun (WGS) entry which is preliminary data.</text>
</comment>
<sequence>MGSCSVIAALQRQWRELLQRLTRVPDPWLLLPVLALLSIGLVMVTSASLSFAADRFNNPLLFMRSHLLYLLLGGVALLLGWSVDSQFWAARSRLWLLLGLLLMLLIMLPGIGYSANGATRWLRLGGFTVQIAELVKIALIVYLAAWLQRYRELFIQAPQVAWQPVLVVALFAALLLAQPDFGSVVVIVASSAALLFIGGLQLRWLLVSAALLAALGFFLVAEQSYRLARITAYLDPWADQFSSGYQLTQSLIAFGRGEWFGVGLGQSLQKMLYLPEAHTDFVFAIYAEEFGFVGVVVLVALFALLVGRLLQLGYRALALSQWYLGFMLIGFGVMLAGQSFINLGVNAGLLPTKGLTLPFVSFGGSSLIVSMAMAGLWLAAARELAAVSGIARSPRRGLSAVRGSYV</sequence>
<feature type="transmembrane region" description="Helical" evidence="21">
    <location>
        <begin position="322"/>
        <end position="345"/>
    </location>
</feature>
<evidence type="ECO:0000313" key="22">
    <source>
        <dbReference type="EMBL" id="TFH68418.1"/>
    </source>
</evidence>
<evidence type="ECO:0000256" key="7">
    <source>
        <dbReference type="ARBA" id="ARBA00022692"/>
    </source>
</evidence>
<feature type="transmembrane region" description="Helical" evidence="21">
    <location>
        <begin position="357"/>
        <end position="380"/>
    </location>
</feature>
<dbReference type="InterPro" id="IPR001182">
    <property type="entry name" value="FtsW/RodA"/>
</dbReference>
<feature type="transmembrane region" description="Helical" evidence="21">
    <location>
        <begin position="65"/>
        <end position="83"/>
    </location>
</feature>
<evidence type="ECO:0000256" key="13">
    <source>
        <dbReference type="ARBA" id="ARBA00023316"/>
    </source>
</evidence>
<keyword evidence="23" id="KW-1185">Reference proteome</keyword>
<evidence type="ECO:0000256" key="3">
    <source>
        <dbReference type="ARBA" id="ARBA00022475"/>
    </source>
</evidence>
<keyword evidence="4" id="KW-0132">Cell division</keyword>
<evidence type="ECO:0000256" key="6">
    <source>
        <dbReference type="ARBA" id="ARBA00022679"/>
    </source>
</evidence>
<reference evidence="22 23" key="1">
    <citation type="submission" date="2019-03" db="EMBL/GenBank/DDBJ databases">
        <title>Draft genome of Gammaproteobacteria bacterium LSUCC0057, a member of the SAR92 clade.</title>
        <authorList>
            <person name="Lanclos V.C."/>
            <person name="Doiron C."/>
            <person name="Henson M.W."/>
            <person name="Thrash J.C."/>
        </authorList>
    </citation>
    <scope>NUCLEOTIDE SEQUENCE [LARGE SCALE GENOMIC DNA]</scope>
    <source>
        <strain evidence="22 23">LSUCC0057</strain>
    </source>
</reference>
<keyword evidence="12" id="KW-0131">Cell cycle</keyword>
<feature type="transmembrane region" description="Helical" evidence="21">
    <location>
        <begin position="181"/>
        <end position="197"/>
    </location>
</feature>
<accession>A0A4Y8UJ05</accession>
<evidence type="ECO:0000256" key="17">
    <source>
        <dbReference type="ARBA" id="ARBA00041185"/>
    </source>
</evidence>
<keyword evidence="9" id="KW-0573">Peptidoglycan synthesis</keyword>
<comment type="subcellular location">
    <subcellularLocation>
        <location evidence="1">Cell membrane</location>
        <topology evidence="1">Multi-pass membrane protein</topology>
    </subcellularLocation>
</comment>
<evidence type="ECO:0000256" key="9">
    <source>
        <dbReference type="ARBA" id="ARBA00022984"/>
    </source>
</evidence>
<gene>
    <name evidence="22" type="primary">ftsW</name>
    <name evidence="22" type="ORF">E3W66_00180</name>
</gene>
<keyword evidence="8" id="KW-0133">Cell shape</keyword>
<dbReference type="NCBIfam" id="TIGR02614">
    <property type="entry name" value="ftsW"/>
    <property type="match status" value="1"/>
</dbReference>
<dbReference type="Pfam" id="PF01098">
    <property type="entry name" value="FTSW_RODA_SPOVE"/>
    <property type="match status" value="1"/>
</dbReference>
<dbReference type="PANTHER" id="PTHR30474">
    <property type="entry name" value="CELL CYCLE PROTEIN"/>
    <property type="match status" value="1"/>
</dbReference>
<comment type="catalytic activity">
    <reaction evidence="20">
        <text>[GlcNAc-(1-&gt;4)-Mur2Ac(oyl-L-Ala-gamma-D-Glu-L-Lys-D-Ala-D-Ala)](n)-di-trans,octa-cis-undecaprenyl diphosphate + beta-D-GlcNAc-(1-&gt;4)-Mur2Ac(oyl-L-Ala-gamma-D-Glu-L-Lys-D-Ala-D-Ala)-di-trans,octa-cis-undecaprenyl diphosphate = [GlcNAc-(1-&gt;4)-Mur2Ac(oyl-L-Ala-gamma-D-Glu-L-Lys-D-Ala-D-Ala)](n+1)-di-trans,octa-cis-undecaprenyl diphosphate + di-trans,octa-cis-undecaprenyl diphosphate + H(+)</text>
        <dbReference type="Rhea" id="RHEA:23708"/>
        <dbReference type="Rhea" id="RHEA-COMP:9602"/>
        <dbReference type="Rhea" id="RHEA-COMP:9603"/>
        <dbReference type="ChEBI" id="CHEBI:15378"/>
        <dbReference type="ChEBI" id="CHEBI:58405"/>
        <dbReference type="ChEBI" id="CHEBI:60033"/>
        <dbReference type="ChEBI" id="CHEBI:78435"/>
        <dbReference type="EC" id="2.4.99.28"/>
    </reaction>
</comment>
<feature type="transmembrane region" description="Helical" evidence="21">
    <location>
        <begin position="290"/>
        <end position="310"/>
    </location>
</feature>
<evidence type="ECO:0000256" key="8">
    <source>
        <dbReference type="ARBA" id="ARBA00022960"/>
    </source>
</evidence>
<keyword evidence="5" id="KW-0328">Glycosyltransferase</keyword>
<evidence type="ECO:0000256" key="11">
    <source>
        <dbReference type="ARBA" id="ARBA00023136"/>
    </source>
</evidence>
<protein>
    <recommendedName>
        <fullName evidence="17">Probable peptidoglycan glycosyltransferase FtsW</fullName>
        <ecNumber evidence="19">2.4.99.28</ecNumber>
    </recommendedName>
    <alternativeName>
        <fullName evidence="18">Cell division protein FtsW</fullName>
    </alternativeName>
    <alternativeName>
        <fullName evidence="15">Cell wall polymerase</fullName>
    </alternativeName>
    <alternativeName>
        <fullName evidence="14">Peptidoglycan polymerase</fullName>
    </alternativeName>
</protein>
<evidence type="ECO:0000256" key="4">
    <source>
        <dbReference type="ARBA" id="ARBA00022618"/>
    </source>
</evidence>
<evidence type="ECO:0000256" key="14">
    <source>
        <dbReference type="ARBA" id="ARBA00032370"/>
    </source>
</evidence>
<keyword evidence="13" id="KW-0961">Cell wall biogenesis/degradation</keyword>
<evidence type="ECO:0000256" key="2">
    <source>
        <dbReference type="ARBA" id="ARBA00004752"/>
    </source>
</evidence>
<keyword evidence="7 21" id="KW-0812">Transmembrane</keyword>
<dbReference type="GO" id="GO:0008955">
    <property type="term" value="F:peptidoglycan glycosyltransferase activity"/>
    <property type="evidence" value="ECO:0007669"/>
    <property type="project" value="UniProtKB-EC"/>
</dbReference>
<keyword evidence="6" id="KW-0808">Transferase</keyword>
<evidence type="ECO:0000256" key="10">
    <source>
        <dbReference type="ARBA" id="ARBA00022989"/>
    </source>
</evidence>
<evidence type="ECO:0000256" key="20">
    <source>
        <dbReference type="ARBA" id="ARBA00049902"/>
    </source>
</evidence>
<feature type="transmembrane region" description="Helical" evidence="21">
    <location>
        <begin position="95"/>
        <end position="115"/>
    </location>
</feature>
<evidence type="ECO:0000256" key="19">
    <source>
        <dbReference type="ARBA" id="ARBA00044770"/>
    </source>
</evidence>
<dbReference type="GO" id="GO:0009252">
    <property type="term" value="P:peptidoglycan biosynthetic process"/>
    <property type="evidence" value="ECO:0007669"/>
    <property type="project" value="UniProtKB-KW"/>
</dbReference>
<dbReference type="EC" id="2.4.99.28" evidence="19"/>
<evidence type="ECO:0000313" key="23">
    <source>
        <dbReference type="Proteomes" id="UP000298133"/>
    </source>
</evidence>
<evidence type="ECO:0000256" key="15">
    <source>
        <dbReference type="ARBA" id="ARBA00033270"/>
    </source>
</evidence>